<evidence type="ECO:0000313" key="1">
    <source>
        <dbReference type="EMBL" id="QBB69454.1"/>
    </source>
</evidence>
<evidence type="ECO:0000313" key="2">
    <source>
        <dbReference type="Proteomes" id="UP000291562"/>
    </source>
</evidence>
<organism evidence="1 2">
    <name type="scientific">Pseudolysobacter antarcticus</name>
    <dbReference type="NCBI Taxonomy" id="2511995"/>
    <lineage>
        <taxon>Bacteria</taxon>
        <taxon>Pseudomonadati</taxon>
        <taxon>Pseudomonadota</taxon>
        <taxon>Gammaproteobacteria</taxon>
        <taxon>Lysobacterales</taxon>
        <taxon>Rhodanobacteraceae</taxon>
        <taxon>Pseudolysobacter</taxon>
    </lineage>
</organism>
<dbReference type="PANTHER" id="PTHR48007">
    <property type="entry name" value="LEUCINE-RICH REPEAT RECEPTOR-LIKE PROTEIN KINASE PXC1"/>
    <property type="match status" value="1"/>
</dbReference>
<dbReference type="RefSeq" id="WP_129831710.1">
    <property type="nucleotide sequence ID" value="NZ_CP035704.1"/>
</dbReference>
<dbReference type="InterPro" id="IPR046959">
    <property type="entry name" value="PRK1-6/SRF4-like"/>
</dbReference>
<sequence>MSIERTDMAKLKHIFSAMLGLALCIMSVLAIAAIPKSERKVLTTLYLATGGDGWNINNNWCNGTCPLIGTPKFNAPGTECTWAHVTCNADQTHVTVLVLGDNNLVGQLTSLQGLTQLQAFAASWNNLSGSIPDFSGMTSLQDIDLSTDQLSGSFPDLTKLTGLYHIDVSFNQLSGSIPDFSNLPLLEGINANNNQLSGTLPPLVGLPQLQELQLSNNRFSGAMPTFAGLYDLDLITLDGNLLTGSLPDLSDLNVGIFYADHNQLTGSVTPTNNLDIARICPNPLSLEPNANDAAWDYATRNTPWWGPAGEGCDHIFSDPFGEYSNTKPL</sequence>
<reference evidence="1 2" key="1">
    <citation type="submission" date="2019-01" db="EMBL/GenBank/DDBJ databases">
        <title>Pseudolysobacter antarctica gen. nov., sp. nov., isolated from Fildes Peninsula, Antarctica.</title>
        <authorList>
            <person name="Wei Z."/>
            <person name="Peng F."/>
        </authorList>
    </citation>
    <scope>NUCLEOTIDE SEQUENCE [LARGE SCALE GENOMIC DNA]</scope>
    <source>
        <strain evidence="1 2">AQ6-296</strain>
    </source>
</reference>
<dbReference type="KEGG" id="xbc:ELE36_03165"/>
<dbReference type="SUPFAM" id="SSF52058">
    <property type="entry name" value="L domain-like"/>
    <property type="match status" value="1"/>
</dbReference>
<proteinExistence type="predicted"/>
<dbReference type="InterPro" id="IPR032675">
    <property type="entry name" value="LRR_dom_sf"/>
</dbReference>
<name>A0A411HG62_9GAMM</name>
<evidence type="ECO:0008006" key="3">
    <source>
        <dbReference type="Google" id="ProtNLM"/>
    </source>
</evidence>
<dbReference type="PANTHER" id="PTHR48007:SF4">
    <property type="entry name" value="LEUCINE-RICH REPEAT RECEPTOR-LIKE PROTEIN KINASE PXC1"/>
    <property type="match status" value="1"/>
</dbReference>
<protein>
    <recommendedName>
        <fullName evidence="3">Leucine-rich repeat-containing N-terminal plant-type domain-containing protein</fullName>
    </recommendedName>
</protein>
<dbReference type="AlphaFoldDB" id="A0A411HG62"/>
<dbReference type="Proteomes" id="UP000291562">
    <property type="component" value="Chromosome"/>
</dbReference>
<dbReference type="InterPro" id="IPR001611">
    <property type="entry name" value="Leu-rich_rpt"/>
</dbReference>
<dbReference type="OrthoDB" id="5957825at2"/>
<keyword evidence="2" id="KW-1185">Reference proteome</keyword>
<dbReference type="Gene3D" id="3.80.10.10">
    <property type="entry name" value="Ribonuclease Inhibitor"/>
    <property type="match status" value="2"/>
</dbReference>
<gene>
    <name evidence="1" type="ORF">ELE36_03165</name>
</gene>
<accession>A0A411HG62</accession>
<dbReference type="EMBL" id="CP035704">
    <property type="protein sequence ID" value="QBB69454.1"/>
    <property type="molecule type" value="Genomic_DNA"/>
</dbReference>
<dbReference type="Pfam" id="PF00560">
    <property type="entry name" value="LRR_1"/>
    <property type="match status" value="2"/>
</dbReference>